<gene>
    <name evidence="1" type="ORF">DD924_09470</name>
</gene>
<comment type="caution">
    <text evidence="1">The sequence shown here is derived from an EMBL/GenBank/DDBJ whole genome shotgun (WGS) entry which is preliminary data.</text>
</comment>
<organism evidence="1 2">
    <name type="scientific">Staphylococcus pseudintermedius</name>
    <dbReference type="NCBI Taxonomy" id="283734"/>
    <lineage>
        <taxon>Bacteria</taxon>
        <taxon>Bacillati</taxon>
        <taxon>Bacillota</taxon>
        <taxon>Bacilli</taxon>
        <taxon>Bacillales</taxon>
        <taxon>Staphylococcaceae</taxon>
        <taxon>Staphylococcus</taxon>
        <taxon>Staphylococcus intermedius group</taxon>
    </lineage>
</organism>
<sequence length="131" mass="14778">KPVTDFHRQDVTHAGRTVKTGLPLTILTTLFGIAYEKMGWFRDGFKDMERIIGDVGSHINFDWIHDLGRSWNHFKTDIAKGLEEGALFKKIHKLFDGIHSLASKASDKVDVLGKGVSKQTKKALSTYMKYA</sequence>
<evidence type="ECO:0000313" key="1">
    <source>
        <dbReference type="EMBL" id="PWZ98191.1"/>
    </source>
</evidence>
<feature type="non-terminal residue" evidence="1">
    <location>
        <position position="1"/>
    </location>
</feature>
<dbReference type="AlphaFoldDB" id="A0A317Z7L9"/>
<evidence type="ECO:0000313" key="2">
    <source>
        <dbReference type="Proteomes" id="UP000246351"/>
    </source>
</evidence>
<name>A0A317Z7L9_STAPS</name>
<reference evidence="1 2" key="1">
    <citation type="journal article" date="2018" name="Vet. Microbiol.">
        <title>Clonal diversity and geographic distribution of methicillin-resistant Staphylococcus pseudintermedius from Australian animals: Discovery of novel sequence types.</title>
        <authorList>
            <person name="Worthing K.A."/>
            <person name="Abraham S."/>
            <person name="Coombs G.W."/>
            <person name="Pang S."/>
            <person name="Saputra S."/>
            <person name="Jordan D."/>
            <person name="Trott D.J."/>
            <person name="Norris J.M."/>
        </authorList>
    </citation>
    <scope>NUCLEOTIDE SEQUENCE [LARGE SCALE GENOMIC DNA]</scope>
    <source>
        <strain evidence="1 2">ST71 3</strain>
    </source>
</reference>
<protein>
    <submittedName>
        <fullName evidence="1">Uncharacterized protein</fullName>
    </submittedName>
</protein>
<dbReference type="EMBL" id="QEIV01000874">
    <property type="protein sequence ID" value="PWZ98191.1"/>
    <property type="molecule type" value="Genomic_DNA"/>
</dbReference>
<accession>A0A317Z7L9</accession>
<proteinExistence type="predicted"/>
<feature type="non-terminal residue" evidence="1">
    <location>
        <position position="131"/>
    </location>
</feature>
<dbReference type="Proteomes" id="UP000246351">
    <property type="component" value="Unassembled WGS sequence"/>
</dbReference>